<dbReference type="PROSITE" id="PS00022">
    <property type="entry name" value="EGF_1"/>
    <property type="match status" value="7"/>
</dbReference>
<feature type="domain" description="HYR" evidence="15">
    <location>
        <begin position="596"/>
        <end position="676"/>
    </location>
</feature>
<feature type="domain" description="EGF-like" evidence="14">
    <location>
        <begin position="338"/>
        <end position="374"/>
    </location>
</feature>
<evidence type="ECO:0000256" key="5">
    <source>
        <dbReference type="ARBA" id="ARBA00022536"/>
    </source>
</evidence>
<evidence type="ECO:0000313" key="18">
    <source>
        <dbReference type="EMBL" id="ETN78501.1"/>
    </source>
</evidence>
<evidence type="ECO:0000256" key="2">
    <source>
        <dbReference type="ARBA" id="ARBA00004613"/>
    </source>
</evidence>
<dbReference type="FunFam" id="2.10.25.10:FF:000425">
    <property type="entry name" value="Eyes shut homolog"/>
    <property type="match status" value="1"/>
</dbReference>
<keyword evidence="19" id="KW-1185">Reference proteome</keyword>
<dbReference type="Pfam" id="PF02494">
    <property type="entry name" value="HYR"/>
    <property type="match status" value="1"/>
</dbReference>
<feature type="disulfide bond" evidence="11">
    <location>
        <begin position="51"/>
        <end position="61"/>
    </location>
</feature>
<dbReference type="SUPFAM" id="SSF57196">
    <property type="entry name" value="EGF/Laminin"/>
    <property type="match status" value="5"/>
</dbReference>
<dbReference type="STRING" id="51031.W2TBC5"/>
<dbReference type="Gene3D" id="2.10.50.10">
    <property type="entry name" value="Tumor Necrosis Factor Receptor, subunit A, domain 2"/>
    <property type="match status" value="3"/>
</dbReference>
<keyword evidence="13" id="KW-0472">Membrane</keyword>
<dbReference type="SMART" id="SM00181">
    <property type="entry name" value="EGF"/>
    <property type="match status" value="9"/>
</dbReference>
<feature type="domain" description="EGF-like" evidence="14">
    <location>
        <begin position="1191"/>
        <end position="1226"/>
    </location>
</feature>
<feature type="disulfide bond" evidence="11">
    <location>
        <begin position="35"/>
        <end position="44"/>
    </location>
</feature>
<protein>
    <submittedName>
        <fullName evidence="18">EGF-like domain protein</fullName>
    </submittedName>
</protein>
<evidence type="ECO:0000256" key="11">
    <source>
        <dbReference type="PROSITE-ProRule" id="PRU00076"/>
    </source>
</evidence>
<evidence type="ECO:0000256" key="12">
    <source>
        <dbReference type="PROSITE-ProRule" id="PRU00302"/>
    </source>
</evidence>
<feature type="domain" description="EGF-like" evidence="14">
    <location>
        <begin position="84"/>
        <end position="112"/>
    </location>
</feature>
<dbReference type="FunFam" id="2.10.25.10:FF:000117">
    <property type="entry name" value="Delta-like protein"/>
    <property type="match status" value="1"/>
</dbReference>
<dbReference type="InterPro" id="IPR011641">
    <property type="entry name" value="Tyr-kin_ephrin_A/B_rcpt-like"/>
</dbReference>
<keyword evidence="12" id="KW-0768">Sushi</keyword>
<dbReference type="Gene3D" id="2.60.120.200">
    <property type="match status" value="1"/>
</dbReference>
<keyword evidence="3" id="KW-0963">Cytoplasm</keyword>
<dbReference type="PRINTS" id="PR00010">
    <property type="entry name" value="EGFBLOOD"/>
</dbReference>
<feature type="disulfide bond" evidence="11">
    <location>
        <begin position="364"/>
        <end position="373"/>
    </location>
</feature>
<evidence type="ECO:0000256" key="13">
    <source>
        <dbReference type="SAM" id="Phobius"/>
    </source>
</evidence>
<feature type="disulfide bond" evidence="11">
    <location>
        <begin position="1216"/>
        <end position="1225"/>
    </location>
</feature>
<evidence type="ECO:0000256" key="9">
    <source>
        <dbReference type="ARBA" id="ARBA00023157"/>
    </source>
</evidence>
<dbReference type="InterPro" id="IPR051022">
    <property type="entry name" value="Notch_Cell-Fate_Det"/>
</dbReference>
<dbReference type="Pfam" id="PF00008">
    <property type="entry name" value="EGF"/>
    <property type="match status" value="3"/>
</dbReference>
<feature type="transmembrane region" description="Helical" evidence="13">
    <location>
        <begin position="1236"/>
        <end position="1260"/>
    </location>
</feature>
<dbReference type="PROSITE" id="PS50825">
    <property type="entry name" value="HYR"/>
    <property type="match status" value="1"/>
</dbReference>
<organism evidence="18 19">
    <name type="scientific">Necator americanus</name>
    <name type="common">Human hookworm</name>
    <dbReference type="NCBI Taxonomy" id="51031"/>
    <lineage>
        <taxon>Eukaryota</taxon>
        <taxon>Metazoa</taxon>
        <taxon>Ecdysozoa</taxon>
        <taxon>Nematoda</taxon>
        <taxon>Chromadorea</taxon>
        <taxon>Rhabditida</taxon>
        <taxon>Rhabditina</taxon>
        <taxon>Rhabditomorpha</taxon>
        <taxon>Strongyloidea</taxon>
        <taxon>Ancylostomatidae</taxon>
        <taxon>Bunostominae</taxon>
        <taxon>Necator</taxon>
    </lineage>
</organism>
<evidence type="ECO:0000259" key="14">
    <source>
        <dbReference type="PROSITE" id="PS50026"/>
    </source>
</evidence>
<dbReference type="PROSITE" id="PS00010">
    <property type="entry name" value="ASX_HYDROXYL"/>
    <property type="match status" value="2"/>
</dbReference>
<dbReference type="InterPro" id="IPR024731">
    <property type="entry name" value="NELL2-like_EGF"/>
</dbReference>
<dbReference type="GO" id="GO:0005886">
    <property type="term" value="C:plasma membrane"/>
    <property type="evidence" value="ECO:0007669"/>
    <property type="project" value="TreeGrafter"/>
</dbReference>
<dbReference type="PROSITE" id="PS50026">
    <property type="entry name" value="EGF_3"/>
    <property type="match status" value="9"/>
</dbReference>
<dbReference type="InterPro" id="IPR000152">
    <property type="entry name" value="EGF-type_Asp/Asn_hydroxyl_site"/>
</dbReference>
<accession>W2TBC5</accession>
<dbReference type="PANTHER" id="PTHR24049">
    <property type="entry name" value="CRUMBS FAMILY MEMBER"/>
    <property type="match status" value="1"/>
</dbReference>
<keyword evidence="13" id="KW-1133">Transmembrane helix</keyword>
<dbReference type="GO" id="GO:0005509">
    <property type="term" value="F:calcium ion binding"/>
    <property type="evidence" value="ECO:0007669"/>
    <property type="project" value="InterPro"/>
</dbReference>
<reference evidence="19" key="1">
    <citation type="journal article" date="2014" name="Nat. Genet.">
        <title>Genome of the human hookworm Necator americanus.</title>
        <authorList>
            <person name="Tang Y.T."/>
            <person name="Gao X."/>
            <person name="Rosa B.A."/>
            <person name="Abubucker S."/>
            <person name="Hallsworth-Pepin K."/>
            <person name="Martin J."/>
            <person name="Tyagi R."/>
            <person name="Heizer E."/>
            <person name="Zhang X."/>
            <person name="Bhonagiri-Palsikar V."/>
            <person name="Minx P."/>
            <person name="Warren W.C."/>
            <person name="Wang Q."/>
            <person name="Zhan B."/>
            <person name="Hotez P.J."/>
            <person name="Sternberg P.W."/>
            <person name="Dougall A."/>
            <person name="Gaze S.T."/>
            <person name="Mulvenna J."/>
            <person name="Sotillo J."/>
            <person name="Ranganathan S."/>
            <person name="Rabelo E.M."/>
            <person name="Wilson R.K."/>
            <person name="Felgner P.L."/>
            <person name="Bethony J."/>
            <person name="Hawdon J.M."/>
            <person name="Gasser R.B."/>
            <person name="Loukas A."/>
            <person name="Mitreva M."/>
        </authorList>
    </citation>
    <scope>NUCLEOTIDE SEQUENCE [LARGE SCALE GENOMIC DNA]</scope>
</reference>
<feature type="domain" description="EGF-like" evidence="14">
    <location>
        <begin position="223"/>
        <end position="259"/>
    </location>
</feature>
<dbReference type="KEGG" id="nai:NECAME_10320"/>
<dbReference type="GO" id="GO:0005737">
    <property type="term" value="C:cytoplasm"/>
    <property type="evidence" value="ECO:0007669"/>
    <property type="project" value="UniProtKB-SubCell"/>
</dbReference>
<feature type="disulfide bond" evidence="11">
    <location>
        <begin position="1194"/>
        <end position="1204"/>
    </location>
</feature>
<evidence type="ECO:0000256" key="10">
    <source>
        <dbReference type="ARBA" id="ARBA00023180"/>
    </source>
</evidence>
<feature type="disulfide bond" evidence="11">
    <location>
        <begin position="326"/>
        <end position="335"/>
    </location>
</feature>
<dbReference type="InterPro" id="IPR013032">
    <property type="entry name" value="EGF-like_CS"/>
</dbReference>
<dbReference type="EMBL" id="KI659881">
    <property type="protein sequence ID" value="ETN78501.1"/>
    <property type="molecule type" value="Genomic_DNA"/>
</dbReference>
<evidence type="ECO:0000259" key="17">
    <source>
        <dbReference type="PROSITE" id="PS51828"/>
    </source>
</evidence>
<feature type="domain" description="EGF-like" evidence="14">
    <location>
        <begin position="261"/>
        <end position="297"/>
    </location>
</feature>
<dbReference type="InterPro" id="IPR009017">
    <property type="entry name" value="GFP"/>
</dbReference>
<dbReference type="PROSITE" id="PS50923">
    <property type="entry name" value="SUSHI"/>
    <property type="match status" value="1"/>
</dbReference>
<dbReference type="Pfam" id="PF12947">
    <property type="entry name" value="EGF_3"/>
    <property type="match status" value="1"/>
</dbReference>
<evidence type="ECO:0000256" key="6">
    <source>
        <dbReference type="ARBA" id="ARBA00022729"/>
    </source>
</evidence>
<dbReference type="InterPro" id="IPR000742">
    <property type="entry name" value="EGF"/>
</dbReference>
<keyword evidence="4" id="KW-0964">Secreted</keyword>
<feature type="domain" description="EGF-like" evidence="14">
    <location>
        <begin position="9"/>
        <end position="45"/>
    </location>
</feature>
<keyword evidence="10" id="KW-0325">Glycoprotein</keyword>
<dbReference type="Gene3D" id="2.10.25.10">
    <property type="entry name" value="Laminin"/>
    <property type="match status" value="8"/>
</dbReference>
<evidence type="ECO:0000256" key="7">
    <source>
        <dbReference type="ARBA" id="ARBA00022737"/>
    </source>
</evidence>
<feature type="transmembrane region" description="Helical" evidence="13">
    <location>
        <begin position="136"/>
        <end position="157"/>
    </location>
</feature>
<dbReference type="Pfam" id="PF12661">
    <property type="entry name" value="hEGF"/>
    <property type="match status" value="1"/>
</dbReference>
<dbReference type="InterPro" id="IPR001759">
    <property type="entry name" value="PTX_dom"/>
</dbReference>
<gene>
    <name evidence="18" type="ORF">NECAME_10320</name>
</gene>
<feature type="disulfide bond" evidence="11">
    <location>
        <begin position="72"/>
        <end position="81"/>
    </location>
</feature>
<comment type="caution">
    <text evidence="11">Lacks conserved residue(s) required for the propagation of feature annotation.</text>
</comment>
<keyword evidence="6" id="KW-0732">Signal</keyword>
<dbReference type="Pfam" id="PF07699">
    <property type="entry name" value="Ephrin_rec_like"/>
    <property type="match status" value="3"/>
</dbReference>
<dbReference type="InterPro" id="IPR001881">
    <property type="entry name" value="EGF-like_Ca-bd_dom"/>
</dbReference>
<dbReference type="InterPro" id="IPR013320">
    <property type="entry name" value="ConA-like_dom_sf"/>
</dbReference>
<dbReference type="FunFam" id="2.10.50.10:FF:000032">
    <property type="entry name" value="Uncharacterized protein, isoform A"/>
    <property type="match status" value="1"/>
</dbReference>
<dbReference type="FunFam" id="2.10.25.10:FF:000279">
    <property type="entry name" value="Neurogenic locus notch 1"/>
    <property type="match status" value="1"/>
</dbReference>
<dbReference type="InterPro" id="IPR009030">
    <property type="entry name" value="Growth_fac_rcpt_cys_sf"/>
</dbReference>
<dbReference type="SMART" id="SM01411">
    <property type="entry name" value="Ephrin_rec_like"/>
    <property type="match status" value="3"/>
</dbReference>
<dbReference type="GO" id="GO:0005576">
    <property type="term" value="C:extracellular region"/>
    <property type="evidence" value="ECO:0007669"/>
    <property type="project" value="UniProtKB-SubCell"/>
</dbReference>
<dbReference type="GO" id="GO:0045197">
    <property type="term" value="P:establishment or maintenance of epithelial cell apical/basal polarity"/>
    <property type="evidence" value="ECO:0007669"/>
    <property type="project" value="TreeGrafter"/>
</dbReference>
<evidence type="ECO:0000256" key="4">
    <source>
        <dbReference type="ARBA" id="ARBA00022525"/>
    </source>
</evidence>
<feature type="domain" description="EGF-like" evidence="14">
    <location>
        <begin position="1146"/>
        <end position="1186"/>
    </location>
</feature>
<evidence type="ECO:0000256" key="1">
    <source>
        <dbReference type="ARBA" id="ARBA00004496"/>
    </source>
</evidence>
<feature type="domain" description="EGF-like" evidence="14">
    <location>
        <begin position="47"/>
        <end position="82"/>
    </location>
</feature>
<dbReference type="OrthoDB" id="430340at2759"/>
<evidence type="ECO:0000313" key="19">
    <source>
        <dbReference type="Proteomes" id="UP000053676"/>
    </source>
</evidence>
<feature type="domain" description="Sushi" evidence="16">
    <location>
        <begin position="677"/>
        <end position="747"/>
    </location>
</feature>
<keyword evidence="9 11" id="KW-1015">Disulfide bond</keyword>
<feature type="domain" description="Pentraxin (PTX)" evidence="17">
    <location>
        <begin position="379"/>
        <end position="588"/>
    </location>
</feature>
<dbReference type="SMART" id="SM00179">
    <property type="entry name" value="EGF_CA"/>
    <property type="match status" value="7"/>
</dbReference>
<evidence type="ECO:0000256" key="8">
    <source>
        <dbReference type="ARBA" id="ARBA00022837"/>
    </source>
</evidence>
<feature type="domain" description="EGF-like" evidence="14">
    <location>
        <begin position="299"/>
        <end position="336"/>
    </location>
</feature>
<keyword evidence="13" id="KW-0812">Transmembrane</keyword>
<sequence>MNVCDVNFVSDDCADSPCALNATCVDLVNDYECQCPKGFKGKRCNVKEDLCSAAPCVHGLCVDTLFSRRCICDEGWSGETCEVNVDDCATRPCRNGGTCTDEVDFYWISSCTDHIPPLLSFLLQEKYRKILFCFRVIKYLTAVVRSVGFLLLVQIWVSPITAHARSDLREPTVNSTKMNVSLDDAARWELSPAKMASMRLAAYANRVIAVNSVKYELISCEQETGSCDVRPCRNDGRCVNLVADYFCVCPEGVSGKDCEIAPNRCLGEPCLNGGVCGDFGSRQECSCPKKFSGAGCQYLQDVCAGNVCQNGGTCMKNPDGSLHCACEPGFTGAHCETNIDDCARSPCPLGSTCIDQINAVYCRCPFNMTGSNCDKAIDEDYDLHFYDSLRVASASLAVPFRIAAKAITISAWVKFERTQGRGTVLRMYNSKQANYSSDLTEALRIDSEGVNIALFPNERSLQLHFPSNQRINDGAWNHLALTWSSERGAYSLIWNSVRIFAESGYGAGHGVDINALITLGGSEIGTNSFVGSITRVHVWNRVLDFDSEIPMMVVSCHGAELAYDGLVLRFTGYTDMQGKVERLPRSTCGREKRKPREEAVVRVESCPSDQYIVTPQREVNITWPEPVFHSDSPLERVERNFKQGQIFTWGEYDVLYVAWDNASNTAECNFKIHVSREHCPSLEEPVNGVQACESWGPHLRYKACSIECREGHEFSRLPAIFYTCAADGLWRPRNRNQMVFRYPQCTKSVPATRVILLRVSYPGTSPCSEASRDALRTRLLASIQAINQKWGLCTLTDPTGCVGARVDVDCSEDFARVKRHAHSFQVRIELPVKRDLVSHSISGQKSKVADALQNEIINQGAFNLEKVLPNGRPDLTSFQLLDEFHCQLGQVIVDDLCVPCAPGSYHSVTTSQCEVCAEGEYQPFTGRTECFKCPEGHVTAGEGAINENECKPNCPAGNYFDMGSSQCTPCGFGFFQPRMGSFECIPCDVGKTTTTEIGTSEEECRDECPGLFLDIDFRTVNSFLRRDPVSRARPVLTVQEVNTNSACSALLGLPQSPLALPEEKNATLLNAKLGSSLSKKRKWRLIMDNHAQLIEFIRKTSLLRKHCQFCPRGTFQDEEQRTTCKLCPSDHTTASQGATAESQCYSTNQCATGEDNCSWHAHCIDLPDDNDVPSFQCKCKPGYRGNGTYCQDACTNYCLNDGVCKKNPVGYVECACKENFSGERCEVRFQPKSQRVAIITAGIGGIVAVLVVIVIVIFMISFRFNRSVLDVADKVQIDDMQQSNFLYGRPPAEPPRPIGYYYEDDDEYESKTMYVSREDDSKEIEQRRRIAEQHMYRPGHTE</sequence>
<keyword evidence="7" id="KW-0677">Repeat</keyword>
<feature type="disulfide bond" evidence="11">
    <location>
        <begin position="249"/>
        <end position="258"/>
    </location>
</feature>
<name>W2TBC5_NECAM</name>
<feature type="disulfide bond" evidence="11">
    <location>
        <begin position="287"/>
        <end position="296"/>
    </location>
</feature>
<evidence type="ECO:0000259" key="16">
    <source>
        <dbReference type="PROSITE" id="PS50923"/>
    </source>
</evidence>
<dbReference type="PROSITE" id="PS51828">
    <property type="entry name" value="PTX_2"/>
    <property type="match status" value="1"/>
</dbReference>
<dbReference type="InterPro" id="IPR000436">
    <property type="entry name" value="Sushi_SCR_CCP_dom"/>
</dbReference>
<dbReference type="SUPFAM" id="SSF49899">
    <property type="entry name" value="Concanavalin A-like lectins/glucanases"/>
    <property type="match status" value="1"/>
</dbReference>
<dbReference type="FunFam" id="2.10.25.10:FF:000472">
    <property type="entry name" value="Uncharacterized protein, isoform A"/>
    <property type="match status" value="1"/>
</dbReference>
<dbReference type="GO" id="GO:0007157">
    <property type="term" value="P:heterophilic cell-cell adhesion via plasma membrane cell adhesion molecules"/>
    <property type="evidence" value="ECO:0007669"/>
    <property type="project" value="TreeGrafter"/>
</dbReference>
<keyword evidence="5 11" id="KW-0245">EGF-like domain</keyword>
<keyword evidence="8" id="KW-0106">Calcium</keyword>
<proteinExistence type="predicted"/>
<dbReference type="PANTHER" id="PTHR24049:SF35">
    <property type="entry name" value="EGF-LIKE DOMAIN-CONTAINING PROTEIN"/>
    <property type="match status" value="1"/>
</dbReference>
<evidence type="ECO:0000259" key="15">
    <source>
        <dbReference type="PROSITE" id="PS50825"/>
    </source>
</evidence>
<dbReference type="GO" id="GO:0032991">
    <property type="term" value="C:protein-containing complex"/>
    <property type="evidence" value="ECO:0007669"/>
    <property type="project" value="TreeGrafter"/>
</dbReference>
<dbReference type="PROSITE" id="PS01186">
    <property type="entry name" value="EGF_2"/>
    <property type="match status" value="3"/>
</dbReference>
<dbReference type="Pfam" id="PF13385">
    <property type="entry name" value="Laminin_G_3"/>
    <property type="match status" value="1"/>
</dbReference>
<dbReference type="Gene3D" id="2.40.155.10">
    <property type="entry name" value="Green fluorescent protein"/>
    <property type="match status" value="1"/>
</dbReference>
<dbReference type="OMA" id="YSLIWNS"/>
<evidence type="ECO:0000256" key="3">
    <source>
        <dbReference type="ARBA" id="ARBA00022490"/>
    </source>
</evidence>
<dbReference type="Proteomes" id="UP000053676">
    <property type="component" value="Unassembled WGS sequence"/>
</dbReference>
<comment type="subcellular location">
    <subcellularLocation>
        <location evidence="1">Cytoplasm</location>
    </subcellularLocation>
    <subcellularLocation>
        <location evidence="2">Secreted</location>
    </subcellularLocation>
</comment>
<dbReference type="SUPFAM" id="SSF57184">
    <property type="entry name" value="Growth factor receptor domain"/>
    <property type="match status" value="1"/>
</dbReference>
<dbReference type="CDD" id="cd00054">
    <property type="entry name" value="EGF_CA"/>
    <property type="match status" value="5"/>
</dbReference>
<dbReference type="InterPro" id="IPR003410">
    <property type="entry name" value="HYR_dom"/>
</dbReference>